<comment type="caution">
    <text evidence="3">The sequence shown here is derived from an EMBL/GenBank/DDBJ whole genome shotgun (WGS) entry which is preliminary data.</text>
</comment>
<dbReference type="InterPro" id="IPR001387">
    <property type="entry name" value="Cro/C1-type_HTH"/>
</dbReference>
<dbReference type="SMART" id="SM00530">
    <property type="entry name" value="HTH_XRE"/>
    <property type="match status" value="1"/>
</dbReference>
<dbReference type="Pfam" id="PF01381">
    <property type="entry name" value="HTH_3"/>
    <property type="match status" value="1"/>
</dbReference>
<sequence length="146" mass="16833">MSETQFGSYLKSVRERKKISINQLALDSGISNAQISRIENGLRGIPKPETIRKLADALKVPYEEMMSQAGHMPEERLNEIPEWATSRDKRDFKKMLEEDGEVMFDGMPINDADRQRIMDVLTGFFWEAKQMNKRTKPKNSDTTPKP</sequence>
<dbReference type="PANTHER" id="PTHR46797:SF1">
    <property type="entry name" value="METHYLPHOSPHONATE SYNTHASE"/>
    <property type="match status" value="1"/>
</dbReference>
<organism evidence="3 4">
    <name type="scientific">Paenibacillus baimaensis</name>
    <dbReference type="NCBI Taxonomy" id="2982185"/>
    <lineage>
        <taxon>Bacteria</taxon>
        <taxon>Bacillati</taxon>
        <taxon>Bacillota</taxon>
        <taxon>Bacilli</taxon>
        <taxon>Bacillales</taxon>
        <taxon>Paenibacillaceae</taxon>
        <taxon>Paenibacillus</taxon>
    </lineage>
</organism>
<dbReference type="InterPro" id="IPR010982">
    <property type="entry name" value="Lambda_DNA-bd_dom_sf"/>
</dbReference>
<name>A0ABT2UHP6_9BACL</name>
<feature type="domain" description="HTH cro/C1-type" evidence="2">
    <location>
        <begin position="10"/>
        <end position="65"/>
    </location>
</feature>
<reference evidence="3 4" key="1">
    <citation type="submission" date="2022-09" db="EMBL/GenBank/DDBJ databases">
        <authorList>
            <person name="Han X.L."/>
            <person name="Wang Q."/>
            <person name="Lu T."/>
        </authorList>
    </citation>
    <scope>NUCLEOTIDE SEQUENCE [LARGE SCALE GENOMIC DNA]</scope>
    <source>
        <strain evidence="3 4">WQ 127069</strain>
    </source>
</reference>
<gene>
    <name evidence="3" type="ORF">OB236_18715</name>
</gene>
<keyword evidence="1" id="KW-0238">DNA-binding</keyword>
<dbReference type="InterPro" id="IPR050807">
    <property type="entry name" value="TransReg_Diox_bact_type"/>
</dbReference>
<evidence type="ECO:0000256" key="1">
    <source>
        <dbReference type="ARBA" id="ARBA00023125"/>
    </source>
</evidence>
<dbReference type="SUPFAM" id="SSF47413">
    <property type="entry name" value="lambda repressor-like DNA-binding domains"/>
    <property type="match status" value="1"/>
</dbReference>
<dbReference type="Proteomes" id="UP001652445">
    <property type="component" value="Unassembled WGS sequence"/>
</dbReference>
<dbReference type="CDD" id="cd00093">
    <property type="entry name" value="HTH_XRE"/>
    <property type="match status" value="1"/>
</dbReference>
<evidence type="ECO:0000259" key="2">
    <source>
        <dbReference type="PROSITE" id="PS50943"/>
    </source>
</evidence>
<evidence type="ECO:0000313" key="4">
    <source>
        <dbReference type="Proteomes" id="UP001652445"/>
    </source>
</evidence>
<keyword evidence="4" id="KW-1185">Reference proteome</keyword>
<dbReference type="PROSITE" id="PS50943">
    <property type="entry name" value="HTH_CROC1"/>
    <property type="match status" value="1"/>
</dbReference>
<accession>A0ABT2UHP6</accession>
<dbReference type="EMBL" id="JAOQIO010000077">
    <property type="protein sequence ID" value="MCU6794140.1"/>
    <property type="molecule type" value="Genomic_DNA"/>
</dbReference>
<dbReference type="PANTHER" id="PTHR46797">
    <property type="entry name" value="HTH-TYPE TRANSCRIPTIONAL REGULATOR"/>
    <property type="match status" value="1"/>
</dbReference>
<evidence type="ECO:0000313" key="3">
    <source>
        <dbReference type="EMBL" id="MCU6794140.1"/>
    </source>
</evidence>
<protein>
    <submittedName>
        <fullName evidence="3">Helix-turn-helix domain-containing protein</fullName>
    </submittedName>
</protein>
<proteinExistence type="predicted"/>
<dbReference type="Gene3D" id="1.10.260.40">
    <property type="entry name" value="lambda repressor-like DNA-binding domains"/>
    <property type="match status" value="1"/>
</dbReference>
<dbReference type="RefSeq" id="WP_076233951.1">
    <property type="nucleotide sequence ID" value="NZ_JAOQIO010000077.1"/>
</dbReference>